<keyword evidence="2" id="KW-1185">Reference proteome</keyword>
<organism evidence="1 2">
    <name type="scientific">Russula earlei</name>
    <dbReference type="NCBI Taxonomy" id="71964"/>
    <lineage>
        <taxon>Eukaryota</taxon>
        <taxon>Fungi</taxon>
        <taxon>Dikarya</taxon>
        <taxon>Basidiomycota</taxon>
        <taxon>Agaricomycotina</taxon>
        <taxon>Agaricomycetes</taxon>
        <taxon>Russulales</taxon>
        <taxon>Russulaceae</taxon>
        <taxon>Russula</taxon>
    </lineage>
</organism>
<evidence type="ECO:0000313" key="1">
    <source>
        <dbReference type="EMBL" id="KAI9509846.1"/>
    </source>
</evidence>
<protein>
    <submittedName>
        <fullName evidence="1">Uncharacterized protein</fullName>
    </submittedName>
</protein>
<proteinExistence type="predicted"/>
<reference evidence="1" key="1">
    <citation type="submission" date="2021-03" db="EMBL/GenBank/DDBJ databases">
        <title>Evolutionary priming and transition to the ectomycorrhizal habit in an iconic lineage of mushroom-forming fungi: is preadaptation a requirement?</title>
        <authorList>
            <consortium name="DOE Joint Genome Institute"/>
            <person name="Looney B.P."/>
            <person name="Miyauchi S."/>
            <person name="Morin E."/>
            <person name="Drula E."/>
            <person name="Courty P.E."/>
            <person name="Chicoki N."/>
            <person name="Fauchery L."/>
            <person name="Kohler A."/>
            <person name="Kuo A."/>
            <person name="LaButti K."/>
            <person name="Pangilinan J."/>
            <person name="Lipzen A."/>
            <person name="Riley R."/>
            <person name="Andreopoulos W."/>
            <person name="He G."/>
            <person name="Johnson J."/>
            <person name="Barry K.W."/>
            <person name="Grigoriev I.V."/>
            <person name="Nagy L."/>
            <person name="Hibbett D."/>
            <person name="Henrissat B."/>
            <person name="Matheny P.B."/>
            <person name="Labbe J."/>
            <person name="Martin A.F."/>
        </authorList>
    </citation>
    <scope>NUCLEOTIDE SEQUENCE</scope>
    <source>
        <strain evidence="1">BPL698</strain>
    </source>
</reference>
<evidence type="ECO:0000313" key="2">
    <source>
        <dbReference type="Proteomes" id="UP001207468"/>
    </source>
</evidence>
<gene>
    <name evidence="1" type="ORF">F5148DRAFT_1374850</name>
</gene>
<sequence>MQPQPQPPSLPLNLGQSQTADVVDLQVKLKQVEIRITEMRNRPMEAAQAVRTEEAKQYNITLAQQMAVYKKGREFVMKVMQAKKFLALGQVQGPSQPHDSAPNSNTKPQPTPAVRNTLETGNTNDSEHDIDNIFVANER</sequence>
<dbReference type="EMBL" id="JAGFNK010000054">
    <property type="protein sequence ID" value="KAI9509846.1"/>
    <property type="molecule type" value="Genomic_DNA"/>
</dbReference>
<name>A0ACC0UE02_9AGAM</name>
<accession>A0ACC0UE02</accession>
<comment type="caution">
    <text evidence="1">The sequence shown here is derived from an EMBL/GenBank/DDBJ whole genome shotgun (WGS) entry which is preliminary data.</text>
</comment>
<dbReference type="Proteomes" id="UP001207468">
    <property type="component" value="Unassembled WGS sequence"/>
</dbReference>